<evidence type="ECO:0000256" key="3">
    <source>
        <dbReference type="ARBA" id="ARBA00015065"/>
    </source>
</evidence>
<evidence type="ECO:0000313" key="9">
    <source>
        <dbReference type="Proteomes" id="UP001282336"/>
    </source>
</evidence>
<evidence type="ECO:0000256" key="4">
    <source>
        <dbReference type="ARBA" id="ARBA00023054"/>
    </source>
</evidence>
<keyword evidence="5" id="KW-0233">DNA recombination</keyword>
<name>A0AAJ2S3X9_9ENTR</name>
<evidence type="ECO:0000256" key="5">
    <source>
        <dbReference type="ARBA" id="ARBA00023172"/>
    </source>
</evidence>
<gene>
    <name evidence="8" type="primary">rmuC</name>
    <name evidence="8" type="ORF">SIL20_16870</name>
</gene>
<dbReference type="RefSeq" id="WP_319629657.1">
    <property type="nucleotide sequence ID" value="NZ_JAWXRB010000035.1"/>
</dbReference>
<dbReference type="GO" id="GO:0006310">
    <property type="term" value="P:DNA recombination"/>
    <property type="evidence" value="ECO:0007669"/>
    <property type="project" value="UniProtKB-KW"/>
</dbReference>
<dbReference type="Pfam" id="PF02646">
    <property type="entry name" value="RmuC"/>
    <property type="match status" value="1"/>
</dbReference>
<dbReference type="NCBIfam" id="NF007686">
    <property type="entry name" value="PRK10361.1"/>
    <property type="match status" value="1"/>
</dbReference>
<protein>
    <recommendedName>
        <fullName evidence="3">DNA recombination protein RmuC</fullName>
    </recommendedName>
</protein>
<evidence type="ECO:0000256" key="7">
    <source>
        <dbReference type="SAM" id="MobiDB-lite"/>
    </source>
</evidence>
<evidence type="ECO:0000313" key="8">
    <source>
        <dbReference type="EMBL" id="MDX6033180.1"/>
    </source>
</evidence>
<dbReference type="PANTHER" id="PTHR30563">
    <property type="entry name" value="DNA RECOMBINATION PROTEIN RMUC"/>
    <property type="match status" value="1"/>
</dbReference>
<comment type="caution">
    <text evidence="8">The sequence shown here is derived from an EMBL/GenBank/DDBJ whole genome shotgun (WGS) entry which is preliminary data.</text>
</comment>
<organism evidence="8 9">
    <name type="scientific">Scandinavium lactucae</name>
    <dbReference type="NCBI Taxonomy" id="3095028"/>
    <lineage>
        <taxon>Bacteria</taxon>
        <taxon>Pseudomonadati</taxon>
        <taxon>Pseudomonadota</taxon>
        <taxon>Gammaproteobacteria</taxon>
        <taxon>Enterobacterales</taxon>
        <taxon>Enterobacteriaceae</taxon>
        <taxon>Scandinavium</taxon>
    </lineage>
</organism>
<feature type="region of interest" description="Disordered" evidence="7">
    <location>
        <begin position="441"/>
        <end position="483"/>
    </location>
</feature>
<dbReference type="InterPro" id="IPR003798">
    <property type="entry name" value="DNA_recombination_RmuC"/>
</dbReference>
<keyword evidence="4 6" id="KW-0175">Coiled coil</keyword>
<evidence type="ECO:0000256" key="1">
    <source>
        <dbReference type="ARBA" id="ARBA00003416"/>
    </source>
</evidence>
<dbReference type="EMBL" id="JAWXRC010000041">
    <property type="protein sequence ID" value="MDX6033180.1"/>
    <property type="molecule type" value="Genomic_DNA"/>
</dbReference>
<dbReference type="PANTHER" id="PTHR30563:SF0">
    <property type="entry name" value="DNA RECOMBINATION PROTEIN RMUC"/>
    <property type="match status" value="1"/>
</dbReference>
<accession>A0AAJ2S3X9</accession>
<comment type="similarity">
    <text evidence="2">Belongs to the RmuC family.</text>
</comment>
<sequence length="483" mass="55035">MDISIIISAVAALIVGAAFGWLASKSHADRLRADFIEERHDLDIELAAAKQQLAQNAHWRDECELLNNELRNLREINTSLEADLREVTTRLESTQLHAEDKIRQMVNSEQRLSEQFENLANRIFEHSNRRVDEQNRQSLHGLLSPLREQLDGFRRQVQDSFGKEAQERHTLAHEIRNLQQLNAQMAQEAVNLTKALKGDNKTQGNWGEVVLTRVLEASGLREGHEYQTQVNIETDTRARMQPDVIVRLPQGKDVVIDAKMTLIAYERFFNAEEDYVREAALQEHIASVRNHIRLLGRKDYQQLPGLRSLDYVLMFIPVEPAFLLAIDRQPDLITEALRNNIMLVSPTTLLVALRTIANLWRYEHQSRNAQQIADRASRLYDKMRLFVDDMSAIGQGLDKAQDNYRQAMKKLASGRGNLLAQAESFRGLGVEVKREINPDLAEQATAQEEAFDPDNSAFNDDAARLSASDEPSETEAHRVSRHG</sequence>
<evidence type="ECO:0000256" key="2">
    <source>
        <dbReference type="ARBA" id="ARBA00009840"/>
    </source>
</evidence>
<feature type="compositionally biased region" description="Basic and acidic residues" evidence="7">
    <location>
        <begin position="474"/>
        <end position="483"/>
    </location>
</feature>
<reference evidence="8" key="1">
    <citation type="submission" date="2023-11" db="EMBL/GenBank/DDBJ databases">
        <title>Scandinavium wanjuensis sp. nov., isolated from lettuce South Korea.</title>
        <authorList>
            <person name="Park J."/>
            <person name="Park S."/>
            <person name="Oh K.K."/>
            <person name="Cho G.S."/>
            <person name="Franz C.M.A.P."/>
        </authorList>
    </citation>
    <scope>NUCLEOTIDE SEQUENCE</scope>
    <source>
        <strain evidence="8">V105_12</strain>
    </source>
</reference>
<comment type="function">
    <text evidence="1">Involved in DNA recombination.</text>
</comment>
<dbReference type="Proteomes" id="UP001282336">
    <property type="component" value="Unassembled WGS sequence"/>
</dbReference>
<feature type="coiled-coil region" evidence="6">
    <location>
        <begin position="168"/>
        <end position="195"/>
    </location>
</feature>
<evidence type="ECO:0000256" key="6">
    <source>
        <dbReference type="SAM" id="Coils"/>
    </source>
</evidence>
<dbReference type="AlphaFoldDB" id="A0AAJ2S3X9"/>
<proteinExistence type="inferred from homology"/>
<feature type="coiled-coil region" evidence="6">
    <location>
        <begin position="32"/>
        <end position="122"/>
    </location>
</feature>